<dbReference type="InterPro" id="IPR029044">
    <property type="entry name" value="Nucleotide-diphossugar_trans"/>
</dbReference>
<dbReference type="Proteomes" id="UP000214760">
    <property type="component" value="Unassembled WGS sequence"/>
</dbReference>
<dbReference type="SUPFAM" id="SSF53448">
    <property type="entry name" value="Nucleotide-diphospho-sugar transferases"/>
    <property type="match status" value="1"/>
</dbReference>
<evidence type="ECO:0000259" key="3">
    <source>
        <dbReference type="Pfam" id="PF00535"/>
    </source>
</evidence>
<name>A0A1I6JLZ3_9FIRM</name>
<accession>A0A1I6JLZ3</accession>
<dbReference type="AlphaFoldDB" id="A0A1I6JLZ3"/>
<feature type="domain" description="Glycosyltransferase 2-like" evidence="3">
    <location>
        <begin position="4"/>
        <end position="133"/>
    </location>
</feature>
<dbReference type="EMBL" id="FOZC01000008">
    <property type="protein sequence ID" value="SFR79580.1"/>
    <property type="molecule type" value="Genomic_DNA"/>
</dbReference>
<dbReference type="Gene3D" id="3.90.550.10">
    <property type="entry name" value="Spore Coat Polysaccharide Biosynthesis Protein SpsA, Chain A"/>
    <property type="match status" value="1"/>
</dbReference>
<evidence type="ECO:0000313" key="5">
    <source>
        <dbReference type="Proteomes" id="UP000214760"/>
    </source>
</evidence>
<dbReference type="GO" id="GO:0016757">
    <property type="term" value="F:glycosyltransferase activity"/>
    <property type="evidence" value="ECO:0007669"/>
    <property type="project" value="UniProtKB-KW"/>
</dbReference>
<dbReference type="InterPro" id="IPR001173">
    <property type="entry name" value="Glyco_trans_2-like"/>
</dbReference>
<protein>
    <submittedName>
        <fullName evidence="4">Glycosyltransferase involved in cell wall bisynthesis</fullName>
    </submittedName>
</protein>
<keyword evidence="2 4" id="KW-0808">Transferase</keyword>
<evidence type="ECO:0000256" key="2">
    <source>
        <dbReference type="ARBA" id="ARBA00022679"/>
    </source>
</evidence>
<dbReference type="PANTHER" id="PTHR22916:SF51">
    <property type="entry name" value="GLYCOSYLTRANSFERASE EPSH-RELATED"/>
    <property type="match status" value="1"/>
</dbReference>
<keyword evidence="1" id="KW-0328">Glycosyltransferase</keyword>
<sequence>MKVSVIIPIYNGKNFIEDCCFQLASQTLRDDMEFILVNDGSTDGSGEICDLMSAKYHNCKVVHQINKGVSAARNSGLAIATGEYIGFVDVDDQFDTDMYECMLKYADAEKLDIVSMEQGKIHGHELVYNDVDEWMNAFFLSTIGMSVCSKLFRKSIIPDDLFPEGKRIHEDLYATYIALTRACKVGILNVNKYHYIHREGSSSRVKVFSEKYLDAIDIADKIYQDAKTHFPNETDSNEARKARTYLRISKIYFLRGAPEEYRQRINKLKEYLSGLDKTKLNLYYKKNDLIRYQLYLNAMPVFLILVKTIDRK</sequence>
<evidence type="ECO:0000313" key="4">
    <source>
        <dbReference type="EMBL" id="SFR79580.1"/>
    </source>
</evidence>
<dbReference type="Pfam" id="PF00535">
    <property type="entry name" value="Glycos_transf_2"/>
    <property type="match status" value="1"/>
</dbReference>
<gene>
    <name evidence="4" type="ORF">SAMN02910262_01640</name>
</gene>
<reference evidence="4 5" key="1">
    <citation type="submission" date="2016-10" db="EMBL/GenBank/DDBJ databases">
        <authorList>
            <person name="de Groot N.N."/>
        </authorList>
    </citation>
    <scope>NUCLEOTIDE SEQUENCE [LARGE SCALE GENOMIC DNA]</scope>
    <source>
        <strain evidence="4 5">F</strain>
    </source>
</reference>
<dbReference type="PANTHER" id="PTHR22916">
    <property type="entry name" value="GLYCOSYLTRANSFERASE"/>
    <property type="match status" value="1"/>
</dbReference>
<proteinExistence type="predicted"/>
<evidence type="ECO:0000256" key="1">
    <source>
        <dbReference type="ARBA" id="ARBA00022676"/>
    </source>
</evidence>
<organism evidence="4 5">
    <name type="scientific">[Clostridium] aminophilum</name>
    <dbReference type="NCBI Taxonomy" id="1526"/>
    <lineage>
        <taxon>Bacteria</taxon>
        <taxon>Bacillati</taxon>
        <taxon>Bacillota</taxon>
        <taxon>Clostridia</taxon>
        <taxon>Lachnospirales</taxon>
        <taxon>Lachnospiraceae</taxon>
    </lineage>
</organism>
<dbReference type="RefSeq" id="WP_031472656.1">
    <property type="nucleotide sequence ID" value="NZ_FOZC01000008.1"/>
</dbReference>
<dbReference type="CDD" id="cd00761">
    <property type="entry name" value="Glyco_tranf_GTA_type"/>
    <property type="match status" value="1"/>
</dbReference>